<evidence type="ECO:0000313" key="2">
    <source>
        <dbReference type="EMBL" id="KAF5819452.1"/>
    </source>
</evidence>
<dbReference type="Gramene" id="mRNA:HanXRQr2_Chr02g0077751">
    <property type="protein sequence ID" value="mRNA:HanXRQr2_Chr02g0077751"/>
    <property type="gene ID" value="HanXRQr2_Chr02g0077751"/>
</dbReference>
<dbReference type="EMBL" id="CM007891">
    <property type="protein sequence ID" value="OTG34977.1"/>
    <property type="molecule type" value="Genomic_DNA"/>
</dbReference>
<feature type="region of interest" description="Disordered" evidence="1">
    <location>
        <begin position="1"/>
        <end position="40"/>
    </location>
</feature>
<reference evidence="2" key="3">
    <citation type="submission" date="2020-06" db="EMBL/GenBank/DDBJ databases">
        <title>Helianthus annuus Genome sequencing and assembly Release 2.</title>
        <authorList>
            <person name="Gouzy J."/>
            <person name="Langlade N."/>
            <person name="Munos S."/>
        </authorList>
    </citation>
    <scope>NUCLEOTIDE SEQUENCE</scope>
    <source>
        <tissue evidence="2">Leaves</tissue>
    </source>
</reference>
<reference evidence="2 4" key="1">
    <citation type="journal article" date="2017" name="Nature">
        <title>The sunflower genome provides insights into oil metabolism, flowering and Asterid evolution.</title>
        <authorList>
            <person name="Badouin H."/>
            <person name="Gouzy J."/>
            <person name="Grassa C.J."/>
            <person name="Murat F."/>
            <person name="Staton S.E."/>
            <person name="Cottret L."/>
            <person name="Lelandais-Briere C."/>
            <person name="Owens G.L."/>
            <person name="Carrere S."/>
            <person name="Mayjonade B."/>
            <person name="Legrand L."/>
            <person name="Gill N."/>
            <person name="Kane N.C."/>
            <person name="Bowers J.E."/>
            <person name="Hubner S."/>
            <person name="Bellec A."/>
            <person name="Berard A."/>
            <person name="Berges H."/>
            <person name="Blanchet N."/>
            <person name="Boniface M.C."/>
            <person name="Brunel D."/>
            <person name="Catrice O."/>
            <person name="Chaidir N."/>
            <person name="Claudel C."/>
            <person name="Donnadieu C."/>
            <person name="Faraut T."/>
            <person name="Fievet G."/>
            <person name="Helmstetter N."/>
            <person name="King M."/>
            <person name="Knapp S.J."/>
            <person name="Lai Z."/>
            <person name="Le Paslier M.C."/>
            <person name="Lippi Y."/>
            <person name="Lorenzon L."/>
            <person name="Mandel J.R."/>
            <person name="Marage G."/>
            <person name="Marchand G."/>
            <person name="Marquand E."/>
            <person name="Bret-Mestries E."/>
            <person name="Morien E."/>
            <person name="Nambeesan S."/>
            <person name="Nguyen T."/>
            <person name="Pegot-Espagnet P."/>
            <person name="Pouilly N."/>
            <person name="Raftis F."/>
            <person name="Sallet E."/>
            <person name="Schiex T."/>
            <person name="Thomas J."/>
            <person name="Vandecasteele C."/>
            <person name="Vares D."/>
            <person name="Vear F."/>
            <person name="Vautrin S."/>
            <person name="Crespi M."/>
            <person name="Mangin B."/>
            <person name="Burke J.M."/>
            <person name="Salse J."/>
            <person name="Munos S."/>
            <person name="Vincourt P."/>
            <person name="Rieseberg L.H."/>
            <person name="Langlade N.B."/>
        </authorList>
    </citation>
    <scope>NUCLEOTIDE SEQUENCE [LARGE SCALE GENOMIC DNA]</scope>
    <source>
        <strain evidence="4">cv. SF193</strain>
        <tissue evidence="2">Leaves</tissue>
    </source>
</reference>
<sequence>MGFFLPENSLSNLERHGGEGRGGEGRGGIFNSGTHRKGKPWRIRPHIVGIINKPYPSSSLIRIGRRIPPPFGRRQDLPISKHHPIHSIAVVIIEGTWELAV</sequence>
<dbReference type="InParanoid" id="A0A251VH67"/>
<evidence type="ECO:0000313" key="4">
    <source>
        <dbReference type="Proteomes" id="UP000215914"/>
    </source>
</evidence>
<proteinExistence type="predicted"/>
<protein>
    <submittedName>
        <fullName evidence="3">Uncharacterized protein</fullName>
    </submittedName>
</protein>
<dbReference type="EMBL" id="MNCJ02000317">
    <property type="protein sequence ID" value="KAF5819452.1"/>
    <property type="molecule type" value="Genomic_DNA"/>
</dbReference>
<evidence type="ECO:0000256" key="1">
    <source>
        <dbReference type="SAM" id="MobiDB-lite"/>
    </source>
</evidence>
<dbReference type="AlphaFoldDB" id="A0A251VH67"/>
<accession>A0A251VH67</accession>
<feature type="compositionally biased region" description="Basic and acidic residues" evidence="1">
    <location>
        <begin position="13"/>
        <end position="24"/>
    </location>
</feature>
<evidence type="ECO:0000313" key="3">
    <source>
        <dbReference type="EMBL" id="OTG34977.1"/>
    </source>
</evidence>
<name>A0A251VH67_HELAN</name>
<keyword evidence="4" id="KW-1185">Reference proteome</keyword>
<gene>
    <name evidence="3" type="ORF">HannXRQ_Chr02g0051791</name>
    <name evidence="2" type="ORF">HanXRQr2_Chr02g0077751</name>
</gene>
<dbReference type="Proteomes" id="UP000215914">
    <property type="component" value="Chromosome 2"/>
</dbReference>
<organism evidence="3 4">
    <name type="scientific">Helianthus annuus</name>
    <name type="common">Common sunflower</name>
    <dbReference type="NCBI Taxonomy" id="4232"/>
    <lineage>
        <taxon>Eukaryota</taxon>
        <taxon>Viridiplantae</taxon>
        <taxon>Streptophyta</taxon>
        <taxon>Embryophyta</taxon>
        <taxon>Tracheophyta</taxon>
        <taxon>Spermatophyta</taxon>
        <taxon>Magnoliopsida</taxon>
        <taxon>eudicotyledons</taxon>
        <taxon>Gunneridae</taxon>
        <taxon>Pentapetalae</taxon>
        <taxon>asterids</taxon>
        <taxon>campanulids</taxon>
        <taxon>Asterales</taxon>
        <taxon>Asteraceae</taxon>
        <taxon>Asteroideae</taxon>
        <taxon>Heliantheae alliance</taxon>
        <taxon>Heliantheae</taxon>
        <taxon>Helianthus</taxon>
    </lineage>
</organism>
<reference evidence="3" key="2">
    <citation type="submission" date="2017-02" db="EMBL/GenBank/DDBJ databases">
        <title>Sunflower complete genome.</title>
        <authorList>
            <person name="Langlade N."/>
            <person name="Munos S."/>
        </authorList>
    </citation>
    <scope>NUCLEOTIDE SEQUENCE [LARGE SCALE GENOMIC DNA]</scope>
    <source>
        <tissue evidence="3">Leaves</tissue>
    </source>
</reference>